<sequence length="280" mass="29629">MSPPPPGLNDIDAQIAALEAKLGGAVASGSSDEDADDAATRRRRERKRSEKKARKREKKEKKRRREEKESDDDDDDDDAVAAAAESDSELERIAPLPSHLLPEHNAYSGKGIGRKKKRGEKNAANAGTTTAAMTTTATRAGGDAGASGAAPAAAPTPALAAMIARREDMPRCDVCDKRFTSVAQLDEHERGKAHLKAARARATGGTPRDASRRPPGAGRPAAPGKPIAGLPGPPAGAVEHCALCRKTFTSKAQLLEHEGGKWHALRVRGELPPSRRPYNA</sequence>
<dbReference type="GeneID" id="9688857"/>
<dbReference type="SMART" id="SM00451">
    <property type="entry name" value="ZnF_U1"/>
    <property type="match status" value="2"/>
</dbReference>
<feature type="compositionally biased region" description="Low complexity" evidence="2">
    <location>
        <begin position="123"/>
        <end position="153"/>
    </location>
</feature>
<dbReference type="RefSeq" id="XP_003063418.1">
    <property type="nucleotide sequence ID" value="XM_003063372.1"/>
</dbReference>
<dbReference type="GO" id="GO:0008270">
    <property type="term" value="F:zinc ion binding"/>
    <property type="evidence" value="ECO:0007669"/>
    <property type="project" value="UniProtKB-KW"/>
</dbReference>
<dbReference type="PROSITE" id="PS50157">
    <property type="entry name" value="ZINC_FINGER_C2H2_2"/>
    <property type="match status" value="1"/>
</dbReference>
<evidence type="ECO:0000259" key="3">
    <source>
        <dbReference type="PROSITE" id="PS50157"/>
    </source>
</evidence>
<feature type="compositionally biased region" description="Acidic residues" evidence="2">
    <location>
        <begin position="69"/>
        <end position="79"/>
    </location>
</feature>
<dbReference type="OMA" id="LPEHNAY"/>
<dbReference type="PROSITE" id="PS00028">
    <property type="entry name" value="ZINC_FINGER_C2H2_1"/>
    <property type="match status" value="2"/>
</dbReference>
<dbReference type="InterPro" id="IPR013087">
    <property type="entry name" value="Znf_C2H2_type"/>
</dbReference>
<feature type="domain" description="C2H2-type" evidence="3">
    <location>
        <begin position="170"/>
        <end position="194"/>
    </location>
</feature>
<dbReference type="Proteomes" id="UP000001876">
    <property type="component" value="Unassembled WGS sequence"/>
</dbReference>
<proteinExistence type="predicted"/>
<dbReference type="EMBL" id="GG663748">
    <property type="protein sequence ID" value="EEH52554.1"/>
    <property type="molecule type" value="Genomic_DNA"/>
</dbReference>
<dbReference type="GO" id="GO:0003676">
    <property type="term" value="F:nucleic acid binding"/>
    <property type="evidence" value="ECO:0007669"/>
    <property type="project" value="InterPro"/>
</dbReference>
<feature type="region of interest" description="Disordered" evidence="2">
    <location>
        <begin position="22"/>
        <end position="153"/>
    </location>
</feature>
<evidence type="ECO:0000313" key="5">
    <source>
        <dbReference type="Proteomes" id="UP000001876"/>
    </source>
</evidence>
<gene>
    <name evidence="4" type="ORF">MICPUCDRAFT_53026</name>
</gene>
<dbReference type="SMART" id="SM00355">
    <property type="entry name" value="ZnF_C2H2"/>
    <property type="match status" value="2"/>
</dbReference>
<reference evidence="4 5" key="1">
    <citation type="journal article" date="2009" name="Science">
        <title>Green evolution and dynamic adaptations revealed by genomes of the marine picoeukaryotes Micromonas.</title>
        <authorList>
            <person name="Worden A.Z."/>
            <person name="Lee J.H."/>
            <person name="Mock T."/>
            <person name="Rouze P."/>
            <person name="Simmons M.P."/>
            <person name="Aerts A.L."/>
            <person name="Allen A.E."/>
            <person name="Cuvelier M.L."/>
            <person name="Derelle E."/>
            <person name="Everett M.V."/>
            <person name="Foulon E."/>
            <person name="Grimwood J."/>
            <person name="Gundlach H."/>
            <person name="Henrissat B."/>
            <person name="Napoli C."/>
            <person name="McDonald S.M."/>
            <person name="Parker M.S."/>
            <person name="Rombauts S."/>
            <person name="Salamov A."/>
            <person name="Von Dassow P."/>
            <person name="Badger J.H."/>
            <person name="Coutinho P.M."/>
            <person name="Demir E."/>
            <person name="Dubchak I."/>
            <person name="Gentemann C."/>
            <person name="Eikrem W."/>
            <person name="Gready J.E."/>
            <person name="John U."/>
            <person name="Lanier W."/>
            <person name="Lindquist E.A."/>
            <person name="Lucas S."/>
            <person name="Mayer K.F."/>
            <person name="Moreau H."/>
            <person name="Not F."/>
            <person name="Otillar R."/>
            <person name="Panaud O."/>
            <person name="Pangilinan J."/>
            <person name="Paulsen I."/>
            <person name="Piegu B."/>
            <person name="Poliakov A."/>
            <person name="Robbens S."/>
            <person name="Schmutz J."/>
            <person name="Toulza E."/>
            <person name="Wyss T."/>
            <person name="Zelensky A."/>
            <person name="Zhou K."/>
            <person name="Armbrust E.V."/>
            <person name="Bhattacharya D."/>
            <person name="Goodenough U.W."/>
            <person name="Van de Peer Y."/>
            <person name="Grigoriev I.V."/>
        </authorList>
    </citation>
    <scope>NUCLEOTIDE SEQUENCE [LARGE SCALE GENOMIC DNA]</scope>
    <source>
        <strain evidence="4 5">CCMP1545</strain>
    </source>
</reference>
<dbReference type="InterPro" id="IPR003604">
    <property type="entry name" value="Matrin/U1-like-C_Znf_C2H2"/>
</dbReference>
<evidence type="ECO:0000256" key="2">
    <source>
        <dbReference type="SAM" id="MobiDB-lite"/>
    </source>
</evidence>
<feature type="region of interest" description="Disordered" evidence="2">
    <location>
        <begin position="188"/>
        <end position="236"/>
    </location>
</feature>
<dbReference type="Pfam" id="PF12874">
    <property type="entry name" value="zf-met"/>
    <property type="match status" value="2"/>
</dbReference>
<evidence type="ECO:0000313" key="4">
    <source>
        <dbReference type="EMBL" id="EEH52554.1"/>
    </source>
</evidence>
<name>C1N5T0_MICPC</name>
<feature type="compositionally biased region" description="Basic residues" evidence="2">
    <location>
        <begin position="41"/>
        <end position="65"/>
    </location>
</feature>
<dbReference type="SUPFAM" id="SSF57667">
    <property type="entry name" value="beta-beta-alpha zinc fingers"/>
    <property type="match status" value="2"/>
</dbReference>
<keyword evidence="1" id="KW-0862">Zinc</keyword>
<keyword evidence="1" id="KW-0479">Metal-binding</keyword>
<dbReference type="Gene3D" id="3.30.160.60">
    <property type="entry name" value="Classic Zinc Finger"/>
    <property type="match status" value="2"/>
</dbReference>
<dbReference type="OrthoDB" id="498350at2759"/>
<accession>C1N5T0</accession>
<keyword evidence="5" id="KW-1185">Reference proteome</keyword>
<dbReference type="AlphaFoldDB" id="C1N5T0"/>
<dbReference type="InterPro" id="IPR036236">
    <property type="entry name" value="Znf_C2H2_sf"/>
</dbReference>
<feature type="compositionally biased region" description="Low complexity" evidence="2">
    <location>
        <begin position="200"/>
        <end position="230"/>
    </location>
</feature>
<organism evidence="5">
    <name type="scientific">Micromonas pusilla (strain CCMP1545)</name>
    <name type="common">Picoplanktonic green alga</name>
    <dbReference type="NCBI Taxonomy" id="564608"/>
    <lineage>
        <taxon>Eukaryota</taxon>
        <taxon>Viridiplantae</taxon>
        <taxon>Chlorophyta</taxon>
        <taxon>Mamiellophyceae</taxon>
        <taxon>Mamiellales</taxon>
        <taxon>Mamiellaceae</taxon>
        <taxon>Micromonas</taxon>
    </lineage>
</organism>
<dbReference type="KEGG" id="mpp:MICPUCDRAFT_53026"/>
<keyword evidence="1" id="KW-0863">Zinc-finger</keyword>
<evidence type="ECO:0000256" key="1">
    <source>
        <dbReference type="PROSITE-ProRule" id="PRU00042"/>
    </source>
</evidence>
<protein>
    <submittedName>
        <fullName evidence="4">Predicted protein</fullName>
    </submittedName>
</protein>